<dbReference type="EMBL" id="JACBAD010001892">
    <property type="protein sequence ID" value="KAF7130907.1"/>
    <property type="molecule type" value="Genomic_DNA"/>
</dbReference>
<dbReference type="AlphaFoldDB" id="A0A8H6Q9I6"/>
<evidence type="ECO:0000313" key="4">
    <source>
        <dbReference type="Proteomes" id="UP000630445"/>
    </source>
</evidence>
<name>A0A8H6Q9I6_9EURO</name>
<feature type="region of interest" description="Disordered" evidence="1">
    <location>
        <begin position="1"/>
        <end position="96"/>
    </location>
</feature>
<evidence type="ECO:0000256" key="1">
    <source>
        <dbReference type="SAM" id="MobiDB-lite"/>
    </source>
</evidence>
<reference evidence="3" key="1">
    <citation type="submission" date="2020-06" db="EMBL/GenBank/DDBJ databases">
        <title>Draft genome sequences of strains closely related to Aspergillus parafelis and Aspergillus hiratsukae.</title>
        <authorList>
            <person name="Dos Santos R.A.C."/>
            <person name="Rivero-Menendez O."/>
            <person name="Steenwyk J.L."/>
            <person name="Mead M.E."/>
            <person name="Goldman G.H."/>
            <person name="Alastruey-Izquierdo A."/>
            <person name="Rokas A."/>
        </authorList>
    </citation>
    <scope>NUCLEOTIDE SEQUENCE</scope>
    <source>
        <strain evidence="2">CNM-CM5793</strain>
        <strain evidence="3">CNM-CM6106</strain>
    </source>
</reference>
<accession>A0A8H6Q9I6</accession>
<organism evidence="3 5">
    <name type="scientific">Aspergillus hiratsukae</name>
    <dbReference type="NCBI Taxonomy" id="1194566"/>
    <lineage>
        <taxon>Eukaryota</taxon>
        <taxon>Fungi</taxon>
        <taxon>Dikarya</taxon>
        <taxon>Ascomycota</taxon>
        <taxon>Pezizomycotina</taxon>
        <taxon>Eurotiomycetes</taxon>
        <taxon>Eurotiomycetidae</taxon>
        <taxon>Eurotiales</taxon>
        <taxon>Aspergillaceae</taxon>
        <taxon>Aspergillus</taxon>
        <taxon>Aspergillus subgen. Fumigati</taxon>
    </lineage>
</organism>
<comment type="caution">
    <text evidence="3">The sequence shown here is derived from an EMBL/GenBank/DDBJ whole genome shotgun (WGS) entry which is preliminary data.</text>
</comment>
<dbReference type="Proteomes" id="UP000662466">
    <property type="component" value="Unassembled WGS sequence"/>
</dbReference>
<dbReference type="EMBL" id="JACBAF010002057">
    <property type="protein sequence ID" value="KAF7169001.1"/>
    <property type="molecule type" value="Genomic_DNA"/>
</dbReference>
<dbReference type="Proteomes" id="UP000630445">
    <property type="component" value="Unassembled WGS sequence"/>
</dbReference>
<gene>
    <name evidence="2" type="ORF">CNMCM5793_003777</name>
    <name evidence="3" type="ORF">CNMCM6106_004006</name>
</gene>
<evidence type="ECO:0000313" key="2">
    <source>
        <dbReference type="EMBL" id="KAF7130907.1"/>
    </source>
</evidence>
<feature type="compositionally biased region" description="Polar residues" evidence="1">
    <location>
        <begin position="72"/>
        <end position="82"/>
    </location>
</feature>
<feature type="compositionally biased region" description="Basic and acidic residues" evidence="1">
    <location>
        <begin position="83"/>
        <end position="93"/>
    </location>
</feature>
<evidence type="ECO:0000313" key="3">
    <source>
        <dbReference type="EMBL" id="KAF7169001.1"/>
    </source>
</evidence>
<protein>
    <submittedName>
        <fullName evidence="3">Uncharacterized protein</fullName>
    </submittedName>
</protein>
<proteinExistence type="predicted"/>
<evidence type="ECO:0000313" key="5">
    <source>
        <dbReference type="Proteomes" id="UP000662466"/>
    </source>
</evidence>
<sequence>MHLHAGTPRNLQNPQDLPPICRTPKMQNLLPTPKIRDVEESPSGLQDVGVQGPFADPQQTEEHSQHTTSTSRISPSGNTSQGKEGETAAETHPETMGGAIRLKTNLPSEVLQAHMELVFSWERSTLHCGILRRHTIGSLGRRPLKFWLLQDGHAGVGPETPESISALPPMTTNVAGGSGRALMAELEVKVWQPPVSDEIGGQDTQSHGGNDQIIEIDVGYDSECSVMAIPRADLTVMMSRQNIAQLQATPTVTAGGIAVSLAATLQLISTHVNASNAMTTDDTEDAAGVADFGWGGTEHAEAATSASEP</sequence>
<keyword evidence="4" id="KW-1185">Reference proteome</keyword>